<evidence type="ECO:0000259" key="9">
    <source>
        <dbReference type="PROSITE" id="PS50059"/>
    </source>
</evidence>
<evidence type="ECO:0000256" key="8">
    <source>
        <dbReference type="PROSITE-ProRule" id="PRU00339"/>
    </source>
</evidence>
<sequence length="256" mass="28056">MATLVEGYTALTPDNGVQKRVLVNGNGDLPKDGVLASVHYVGTLYPNGAKFDSSRDRGKPFQFKLGAGKLTCILSLPRSFAAPLRPSGQVIQGWDIGVKTMRPGEKADFILAPKYAYGDRSVSNLIPANSTLRFEALYYLNDVWEEELEEEARQVRVATLSNLAAVLLKEGSYAAAAERCSEALKLEGQHGKTLYRLAQAQFALGDYDAASESTARGLKLLPDDAAFQAMHTRIKRKQAEYDADKKATFARMFANE</sequence>
<dbReference type="Pfam" id="PF00254">
    <property type="entry name" value="FKBP_C"/>
    <property type="match status" value="2"/>
</dbReference>
<dbReference type="EC" id="5.2.1.8" evidence="2 7"/>
<dbReference type="PANTHER" id="PTHR46512">
    <property type="entry name" value="PEPTIDYLPROLYL ISOMERASE"/>
    <property type="match status" value="1"/>
</dbReference>
<keyword evidence="4 8" id="KW-0802">TPR repeat</keyword>
<dbReference type="PROSITE" id="PS50059">
    <property type="entry name" value="FKBP_PPIASE"/>
    <property type="match status" value="1"/>
</dbReference>
<dbReference type="PANTHER" id="PTHR46512:SF9">
    <property type="entry name" value="PEPTIDYLPROLYL ISOMERASE"/>
    <property type="match status" value="1"/>
</dbReference>
<evidence type="ECO:0000256" key="2">
    <source>
        <dbReference type="ARBA" id="ARBA00013194"/>
    </source>
</evidence>
<dbReference type="InterPro" id="IPR001179">
    <property type="entry name" value="PPIase_FKBP_dom"/>
</dbReference>
<dbReference type="OrthoDB" id="1902587at2759"/>
<dbReference type="SUPFAM" id="SSF54534">
    <property type="entry name" value="FKBP-like"/>
    <property type="match status" value="1"/>
</dbReference>
<protein>
    <recommendedName>
        <fullName evidence="2 7">peptidylprolyl isomerase</fullName>
        <ecNumber evidence="2 7">5.2.1.8</ecNumber>
    </recommendedName>
</protein>
<dbReference type="InterPro" id="IPR050754">
    <property type="entry name" value="FKBP4/5/8-like"/>
</dbReference>
<dbReference type="InterPro" id="IPR046357">
    <property type="entry name" value="PPIase_dom_sf"/>
</dbReference>
<evidence type="ECO:0000256" key="4">
    <source>
        <dbReference type="ARBA" id="ARBA00022803"/>
    </source>
</evidence>
<evidence type="ECO:0000313" key="10">
    <source>
        <dbReference type="EMBL" id="RKP27548.1"/>
    </source>
</evidence>
<dbReference type="Proteomes" id="UP000278143">
    <property type="component" value="Unassembled WGS sequence"/>
</dbReference>
<dbReference type="InterPro" id="IPR019734">
    <property type="entry name" value="TPR_rpt"/>
</dbReference>
<evidence type="ECO:0000256" key="5">
    <source>
        <dbReference type="ARBA" id="ARBA00023110"/>
    </source>
</evidence>
<dbReference type="Gene3D" id="1.25.40.10">
    <property type="entry name" value="Tetratricopeptide repeat domain"/>
    <property type="match status" value="1"/>
</dbReference>
<evidence type="ECO:0000313" key="11">
    <source>
        <dbReference type="Proteomes" id="UP000278143"/>
    </source>
</evidence>
<evidence type="ECO:0000256" key="3">
    <source>
        <dbReference type="ARBA" id="ARBA00022737"/>
    </source>
</evidence>
<evidence type="ECO:0000256" key="1">
    <source>
        <dbReference type="ARBA" id="ARBA00000971"/>
    </source>
</evidence>
<dbReference type="SMART" id="SM00028">
    <property type="entry name" value="TPR"/>
    <property type="match status" value="2"/>
</dbReference>
<accession>A0A4P9Z536</accession>
<dbReference type="AlphaFoldDB" id="A0A4P9Z536"/>
<organism evidence="10 11">
    <name type="scientific">Syncephalis pseudoplumigaleata</name>
    <dbReference type="NCBI Taxonomy" id="1712513"/>
    <lineage>
        <taxon>Eukaryota</taxon>
        <taxon>Fungi</taxon>
        <taxon>Fungi incertae sedis</taxon>
        <taxon>Zoopagomycota</taxon>
        <taxon>Zoopagomycotina</taxon>
        <taxon>Zoopagomycetes</taxon>
        <taxon>Zoopagales</taxon>
        <taxon>Piptocephalidaceae</taxon>
        <taxon>Syncephalis</taxon>
    </lineage>
</organism>
<dbReference type="PROSITE" id="PS50005">
    <property type="entry name" value="TPR"/>
    <property type="match status" value="1"/>
</dbReference>
<dbReference type="EMBL" id="KZ989188">
    <property type="protein sequence ID" value="RKP27548.1"/>
    <property type="molecule type" value="Genomic_DNA"/>
</dbReference>
<keyword evidence="5 7" id="KW-0697">Rotamase</keyword>
<keyword evidence="11" id="KW-1185">Reference proteome</keyword>
<keyword evidence="3" id="KW-0677">Repeat</keyword>
<dbReference type="Pfam" id="PF14559">
    <property type="entry name" value="TPR_19"/>
    <property type="match status" value="1"/>
</dbReference>
<dbReference type="InterPro" id="IPR011990">
    <property type="entry name" value="TPR-like_helical_dom_sf"/>
</dbReference>
<proteinExistence type="predicted"/>
<keyword evidence="6 7" id="KW-0413">Isomerase</keyword>
<gene>
    <name evidence="10" type="ORF">SYNPS1DRAFT_26798</name>
</gene>
<evidence type="ECO:0000256" key="6">
    <source>
        <dbReference type="ARBA" id="ARBA00023235"/>
    </source>
</evidence>
<reference evidence="11" key="1">
    <citation type="journal article" date="2018" name="Nat. Microbiol.">
        <title>Leveraging single-cell genomics to expand the fungal tree of life.</title>
        <authorList>
            <person name="Ahrendt S.R."/>
            <person name="Quandt C.A."/>
            <person name="Ciobanu D."/>
            <person name="Clum A."/>
            <person name="Salamov A."/>
            <person name="Andreopoulos B."/>
            <person name="Cheng J.F."/>
            <person name="Woyke T."/>
            <person name="Pelin A."/>
            <person name="Henrissat B."/>
            <person name="Reynolds N.K."/>
            <person name="Benny G.L."/>
            <person name="Smith M.E."/>
            <person name="James T.Y."/>
            <person name="Grigoriev I.V."/>
        </authorList>
    </citation>
    <scope>NUCLEOTIDE SEQUENCE [LARGE SCALE GENOMIC DNA]</scope>
    <source>
        <strain evidence="11">Benny S71-1</strain>
    </source>
</reference>
<dbReference type="SUPFAM" id="SSF48452">
    <property type="entry name" value="TPR-like"/>
    <property type="match status" value="1"/>
</dbReference>
<dbReference type="GO" id="GO:0003755">
    <property type="term" value="F:peptidyl-prolyl cis-trans isomerase activity"/>
    <property type="evidence" value="ECO:0007669"/>
    <property type="project" value="UniProtKB-KW"/>
</dbReference>
<dbReference type="Gene3D" id="3.10.50.40">
    <property type="match status" value="1"/>
</dbReference>
<evidence type="ECO:0000256" key="7">
    <source>
        <dbReference type="PROSITE-ProRule" id="PRU00277"/>
    </source>
</evidence>
<name>A0A4P9Z536_9FUNG</name>
<feature type="domain" description="PPIase FKBP-type" evidence="9">
    <location>
        <begin position="33"/>
        <end position="135"/>
    </location>
</feature>
<comment type="catalytic activity">
    <reaction evidence="1 7">
        <text>[protein]-peptidylproline (omega=180) = [protein]-peptidylproline (omega=0)</text>
        <dbReference type="Rhea" id="RHEA:16237"/>
        <dbReference type="Rhea" id="RHEA-COMP:10747"/>
        <dbReference type="Rhea" id="RHEA-COMP:10748"/>
        <dbReference type="ChEBI" id="CHEBI:83833"/>
        <dbReference type="ChEBI" id="CHEBI:83834"/>
        <dbReference type="EC" id="5.2.1.8"/>
    </reaction>
</comment>
<feature type="repeat" description="TPR" evidence="8">
    <location>
        <begin position="191"/>
        <end position="224"/>
    </location>
</feature>